<evidence type="ECO:0000256" key="5">
    <source>
        <dbReference type="ARBA" id="ARBA00022989"/>
    </source>
</evidence>
<dbReference type="InterPro" id="IPR032675">
    <property type="entry name" value="LRR_dom_sf"/>
</dbReference>
<evidence type="ECO:0000256" key="3">
    <source>
        <dbReference type="ARBA" id="ARBA00022692"/>
    </source>
</evidence>
<reference evidence="7" key="2">
    <citation type="submission" date="2020-06" db="EMBL/GenBank/DDBJ databases">
        <title>Helianthus annuus Genome sequencing and assembly Release 2.</title>
        <authorList>
            <person name="Gouzy J."/>
            <person name="Langlade N."/>
            <person name="Munos S."/>
        </authorList>
    </citation>
    <scope>NUCLEOTIDE SEQUENCE</scope>
    <source>
        <tissue evidence="7">Leaves</tissue>
    </source>
</reference>
<gene>
    <name evidence="7" type="ORF">HanXRQr2_Chr07g0304401</name>
</gene>
<keyword evidence="7" id="KW-0418">Kinase</keyword>
<name>A0A9K3IMR2_HELAN</name>
<dbReference type="GO" id="GO:0004674">
    <property type="term" value="F:protein serine/threonine kinase activity"/>
    <property type="evidence" value="ECO:0007669"/>
    <property type="project" value="UniProtKB-KW"/>
</dbReference>
<dbReference type="PANTHER" id="PTHR27008">
    <property type="entry name" value="OS04G0122200 PROTEIN"/>
    <property type="match status" value="1"/>
</dbReference>
<dbReference type="Proteomes" id="UP000215914">
    <property type="component" value="Unassembled WGS sequence"/>
</dbReference>
<sequence>MRANSSILGGFSLEYLNLSYNDFESEVPMVGVFSNASAFSILGNSRICGGVVELGLPKCNKTKKY</sequence>
<protein>
    <submittedName>
        <fullName evidence="7">Non-specific serine/threonine protein kinase</fullName>
        <ecNumber evidence="7">2.7.11.1</ecNumber>
    </submittedName>
</protein>
<keyword evidence="4" id="KW-0677">Repeat</keyword>
<keyword evidence="7" id="KW-0723">Serine/threonine-protein kinase</keyword>
<dbReference type="PANTHER" id="PTHR27008:SF524">
    <property type="entry name" value="PROTEIN KINASE DOMAIN-CONTAINING PROTEIN"/>
    <property type="match status" value="1"/>
</dbReference>
<evidence type="ECO:0000256" key="4">
    <source>
        <dbReference type="ARBA" id="ARBA00022737"/>
    </source>
</evidence>
<dbReference type="Gramene" id="mRNA:HanXRQr2_Chr07g0304401">
    <property type="protein sequence ID" value="CDS:HanXRQr2_Chr07g0304401.1"/>
    <property type="gene ID" value="HanXRQr2_Chr07g0304401"/>
</dbReference>
<keyword evidence="8" id="KW-1185">Reference proteome</keyword>
<evidence type="ECO:0000256" key="2">
    <source>
        <dbReference type="ARBA" id="ARBA00022614"/>
    </source>
</evidence>
<evidence type="ECO:0000256" key="1">
    <source>
        <dbReference type="ARBA" id="ARBA00004370"/>
    </source>
</evidence>
<evidence type="ECO:0000313" key="8">
    <source>
        <dbReference type="Proteomes" id="UP000215914"/>
    </source>
</evidence>
<accession>A0A9K3IMR2</accession>
<reference evidence="7" key="1">
    <citation type="journal article" date="2017" name="Nature">
        <title>The sunflower genome provides insights into oil metabolism, flowering and Asterid evolution.</title>
        <authorList>
            <person name="Badouin H."/>
            <person name="Gouzy J."/>
            <person name="Grassa C.J."/>
            <person name="Murat F."/>
            <person name="Staton S.E."/>
            <person name="Cottret L."/>
            <person name="Lelandais-Briere C."/>
            <person name="Owens G.L."/>
            <person name="Carrere S."/>
            <person name="Mayjonade B."/>
            <person name="Legrand L."/>
            <person name="Gill N."/>
            <person name="Kane N.C."/>
            <person name="Bowers J.E."/>
            <person name="Hubner S."/>
            <person name="Bellec A."/>
            <person name="Berard A."/>
            <person name="Berges H."/>
            <person name="Blanchet N."/>
            <person name="Boniface M.C."/>
            <person name="Brunel D."/>
            <person name="Catrice O."/>
            <person name="Chaidir N."/>
            <person name="Claudel C."/>
            <person name="Donnadieu C."/>
            <person name="Faraut T."/>
            <person name="Fievet G."/>
            <person name="Helmstetter N."/>
            <person name="King M."/>
            <person name="Knapp S.J."/>
            <person name="Lai Z."/>
            <person name="Le Paslier M.C."/>
            <person name="Lippi Y."/>
            <person name="Lorenzon L."/>
            <person name="Mandel J.R."/>
            <person name="Marage G."/>
            <person name="Marchand G."/>
            <person name="Marquand E."/>
            <person name="Bret-Mestries E."/>
            <person name="Morien E."/>
            <person name="Nambeesan S."/>
            <person name="Nguyen T."/>
            <person name="Pegot-Espagnet P."/>
            <person name="Pouilly N."/>
            <person name="Raftis F."/>
            <person name="Sallet E."/>
            <person name="Schiex T."/>
            <person name="Thomas J."/>
            <person name="Vandecasteele C."/>
            <person name="Vares D."/>
            <person name="Vear F."/>
            <person name="Vautrin S."/>
            <person name="Crespi M."/>
            <person name="Mangin B."/>
            <person name="Burke J.M."/>
            <person name="Salse J."/>
            <person name="Munos S."/>
            <person name="Vincourt P."/>
            <person name="Rieseberg L.H."/>
            <person name="Langlade N.B."/>
        </authorList>
    </citation>
    <scope>NUCLEOTIDE SEQUENCE</scope>
    <source>
        <tissue evidence="7">Leaves</tissue>
    </source>
</reference>
<dbReference type="EC" id="2.7.11.1" evidence="7"/>
<proteinExistence type="predicted"/>
<keyword evidence="2" id="KW-0433">Leucine-rich repeat</keyword>
<comment type="caution">
    <text evidence="7">The sequence shown here is derived from an EMBL/GenBank/DDBJ whole genome shotgun (WGS) entry which is preliminary data.</text>
</comment>
<keyword evidence="3" id="KW-0812">Transmembrane</keyword>
<evidence type="ECO:0000313" key="7">
    <source>
        <dbReference type="EMBL" id="KAF5799425.1"/>
    </source>
</evidence>
<dbReference type="AlphaFoldDB" id="A0A9K3IMR2"/>
<dbReference type="InterPro" id="IPR051809">
    <property type="entry name" value="Plant_receptor-like_S/T_kinase"/>
</dbReference>
<keyword evidence="6" id="KW-0472">Membrane</keyword>
<dbReference type="Gene3D" id="3.80.10.10">
    <property type="entry name" value="Ribonuclease Inhibitor"/>
    <property type="match status" value="1"/>
</dbReference>
<comment type="subcellular location">
    <subcellularLocation>
        <location evidence="1">Membrane</location>
    </subcellularLocation>
</comment>
<evidence type="ECO:0000256" key="6">
    <source>
        <dbReference type="ARBA" id="ARBA00023136"/>
    </source>
</evidence>
<organism evidence="7 8">
    <name type="scientific">Helianthus annuus</name>
    <name type="common">Common sunflower</name>
    <dbReference type="NCBI Taxonomy" id="4232"/>
    <lineage>
        <taxon>Eukaryota</taxon>
        <taxon>Viridiplantae</taxon>
        <taxon>Streptophyta</taxon>
        <taxon>Embryophyta</taxon>
        <taxon>Tracheophyta</taxon>
        <taxon>Spermatophyta</taxon>
        <taxon>Magnoliopsida</taxon>
        <taxon>eudicotyledons</taxon>
        <taxon>Gunneridae</taxon>
        <taxon>Pentapetalae</taxon>
        <taxon>asterids</taxon>
        <taxon>campanulids</taxon>
        <taxon>Asterales</taxon>
        <taxon>Asteraceae</taxon>
        <taxon>Asteroideae</taxon>
        <taxon>Heliantheae alliance</taxon>
        <taxon>Heliantheae</taxon>
        <taxon>Helianthus</taxon>
    </lineage>
</organism>
<keyword evidence="5" id="KW-1133">Transmembrane helix</keyword>
<dbReference type="EMBL" id="MNCJ02000322">
    <property type="protein sequence ID" value="KAF5799425.1"/>
    <property type="molecule type" value="Genomic_DNA"/>
</dbReference>
<dbReference type="GO" id="GO:0016020">
    <property type="term" value="C:membrane"/>
    <property type="evidence" value="ECO:0007669"/>
    <property type="project" value="UniProtKB-SubCell"/>
</dbReference>
<keyword evidence="7" id="KW-0808">Transferase</keyword>